<dbReference type="CDD" id="cd18186">
    <property type="entry name" value="BTB_POZ_ZBTB_KLHL-like"/>
    <property type="match status" value="1"/>
</dbReference>
<dbReference type="EMBL" id="JEMT01015790">
    <property type="protein sequence ID" value="EXX72061.1"/>
    <property type="molecule type" value="Genomic_DNA"/>
</dbReference>
<feature type="compositionally biased region" description="Low complexity" evidence="1">
    <location>
        <begin position="540"/>
        <end position="559"/>
    </location>
</feature>
<dbReference type="PANTHER" id="PTHR24410:SF23">
    <property type="entry name" value="BTB DOMAIN-CONTAINING PROTEIN-RELATED"/>
    <property type="match status" value="1"/>
</dbReference>
<name>A0A015LHG9_RHIIW</name>
<dbReference type="PROSITE" id="PS50097">
    <property type="entry name" value="BTB"/>
    <property type="match status" value="1"/>
</dbReference>
<feature type="compositionally biased region" description="Basic and acidic residues" evidence="1">
    <location>
        <begin position="343"/>
        <end position="517"/>
    </location>
</feature>
<dbReference type="InterPro" id="IPR011333">
    <property type="entry name" value="SKP1/BTB/POZ_sf"/>
</dbReference>
<feature type="region of interest" description="Disordered" evidence="1">
    <location>
        <begin position="310"/>
        <end position="567"/>
    </location>
</feature>
<gene>
    <name evidence="3" type="ORF">RirG_072830</name>
</gene>
<evidence type="ECO:0000313" key="3">
    <source>
        <dbReference type="EMBL" id="EXX72061.1"/>
    </source>
</evidence>
<accession>A0A015LHG9</accession>
<dbReference type="SMART" id="SM00225">
    <property type="entry name" value="BTB"/>
    <property type="match status" value="1"/>
</dbReference>
<evidence type="ECO:0000259" key="2">
    <source>
        <dbReference type="PROSITE" id="PS50097"/>
    </source>
</evidence>
<evidence type="ECO:0000256" key="1">
    <source>
        <dbReference type="SAM" id="MobiDB-lite"/>
    </source>
</evidence>
<dbReference type="AlphaFoldDB" id="A0A015LHG9"/>
<dbReference type="STRING" id="1432141.A0A015LHG9"/>
<proteinExistence type="predicted"/>
<protein>
    <recommendedName>
        <fullName evidence="2">BTB domain-containing protein</fullName>
    </recommendedName>
</protein>
<dbReference type="PANTHER" id="PTHR24410">
    <property type="entry name" value="HL07962P-RELATED"/>
    <property type="match status" value="1"/>
</dbReference>
<feature type="domain" description="BTB" evidence="2">
    <location>
        <begin position="41"/>
        <end position="114"/>
    </location>
</feature>
<dbReference type="Gene3D" id="3.30.710.10">
    <property type="entry name" value="Potassium Channel Kv1.1, Chain A"/>
    <property type="match status" value="1"/>
</dbReference>
<dbReference type="SUPFAM" id="SSF54695">
    <property type="entry name" value="POZ domain"/>
    <property type="match status" value="1"/>
</dbReference>
<keyword evidence="4" id="KW-1185">Reference proteome</keyword>
<dbReference type="InterPro" id="IPR051481">
    <property type="entry name" value="BTB-POZ/Galectin-3-binding"/>
</dbReference>
<evidence type="ECO:0000313" key="4">
    <source>
        <dbReference type="Proteomes" id="UP000022910"/>
    </source>
</evidence>
<feature type="compositionally biased region" description="Low complexity" evidence="1">
    <location>
        <begin position="310"/>
        <end position="320"/>
    </location>
</feature>
<dbReference type="OrthoDB" id="6359816at2759"/>
<feature type="region of interest" description="Disordered" evidence="1">
    <location>
        <begin position="665"/>
        <end position="684"/>
    </location>
</feature>
<dbReference type="Pfam" id="PF00651">
    <property type="entry name" value="BTB"/>
    <property type="match status" value="1"/>
</dbReference>
<comment type="caution">
    <text evidence="3">The sequence shown here is derived from an EMBL/GenBank/DDBJ whole genome shotgun (WGS) entry which is preliminary data.</text>
</comment>
<sequence>MNVTKSDNFLLPQLKLNNMVSELQKGLINDMYWLLKESNNHDAIINIGEAPNVKSFKAHTSILSARSLYFRAILSNGYLNKRNSLIEITQSNIQPEVFEVILKFLYTGKISLKNEKDVKYLFDYIIAAEKLWLYQLIQYIENYMIYQLTDWLKSNFVYVLIKTHSNSSSFRLLHEFVNDMLRNHSYLLFDSNHFNIIPENILVQLLQHRRFKDVTEEKIWNTVLNWGINQNIDLLEKDIRNWTPLDYSKLQTSLQRCVPLIRFTNIPPKIFYDLVEPYKEILTQGLYQKIMQNTMFITYNRLMPRSLPLQSLSSSKSSKTSQKRDSFSSIPSPLLQAFPMPPPKEESWLSSKEKSLPPPKEESWSPSKEKSLPPPKEESWPPYKEKSLPSSKEESWSPYKEKSLPSSKEESWSPYKEKSLPSSKEESWSPYKEKSLPSSKEESWSPYKEKSLPSSKEESWSPYKEKSSPPSKEESWSPYKEKSSSPSKEESLSPSKEKSLSPSKEKSLAPYKEKTLDELILFTSKNKSPPKSTVNNIPDTTESPTSISKSTSTATLKSKNSIKRSGSIKKPDELLAKITSSVLSSTYTVRRKPKSSSMTSYPIETLEKSLLSAEENLKRSNTTKKSEFSNFESILELKTLKSFGPEIDASPLTLRKMKRILNRKTSIVSSSSSSSTMSVSTLPR</sequence>
<dbReference type="Proteomes" id="UP000022910">
    <property type="component" value="Unassembled WGS sequence"/>
</dbReference>
<reference evidence="3 4" key="1">
    <citation type="submission" date="2014-02" db="EMBL/GenBank/DDBJ databases">
        <title>Single nucleus genome sequencing reveals high similarity among nuclei of an endomycorrhizal fungus.</title>
        <authorList>
            <person name="Lin K."/>
            <person name="Geurts R."/>
            <person name="Zhang Z."/>
            <person name="Limpens E."/>
            <person name="Saunders D.G."/>
            <person name="Mu D."/>
            <person name="Pang E."/>
            <person name="Cao H."/>
            <person name="Cha H."/>
            <person name="Lin T."/>
            <person name="Zhou Q."/>
            <person name="Shang Y."/>
            <person name="Li Y."/>
            <person name="Ivanov S."/>
            <person name="Sharma T."/>
            <person name="Velzen R.V."/>
            <person name="Ruijter N.D."/>
            <person name="Aanen D.K."/>
            <person name="Win J."/>
            <person name="Kamoun S."/>
            <person name="Bisseling T."/>
            <person name="Huang S."/>
        </authorList>
    </citation>
    <scope>NUCLEOTIDE SEQUENCE [LARGE SCALE GENOMIC DNA]</scope>
    <source>
        <strain evidence="4">DAOM197198w</strain>
    </source>
</reference>
<dbReference type="InterPro" id="IPR000210">
    <property type="entry name" value="BTB/POZ_dom"/>
</dbReference>
<organism evidence="3 4">
    <name type="scientific">Rhizophagus irregularis (strain DAOM 197198w)</name>
    <name type="common">Glomus intraradices</name>
    <dbReference type="NCBI Taxonomy" id="1432141"/>
    <lineage>
        <taxon>Eukaryota</taxon>
        <taxon>Fungi</taxon>
        <taxon>Fungi incertae sedis</taxon>
        <taxon>Mucoromycota</taxon>
        <taxon>Glomeromycotina</taxon>
        <taxon>Glomeromycetes</taxon>
        <taxon>Glomerales</taxon>
        <taxon>Glomeraceae</taxon>
        <taxon>Rhizophagus</taxon>
    </lineage>
</organism>
<dbReference type="HOGENOM" id="CLU_402323_0_0_1"/>
<feature type="compositionally biased region" description="Polar residues" evidence="1">
    <location>
        <begin position="523"/>
        <end position="539"/>
    </location>
</feature>